<dbReference type="EMBL" id="DVFZ01000097">
    <property type="protein sequence ID" value="HIQ83412.1"/>
    <property type="molecule type" value="Genomic_DNA"/>
</dbReference>
<reference evidence="3" key="2">
    <citation type="journal article" date="2021" name="PeerJ">
        <title>Extensive microbial diversity within the chicken gut microbiome revealed by metagenomics and culture.</title>
        <authorList>
            <person name="Gilroy R."/>
            <person name="Ravi A."/>
            <person name="Getino M."/>
            <person name="Pursley I."/>
            <person name="Horton D.L."/>
            <person name="Alikhan N.F."/>
            <person name="Baker D."/>
            <person name="Gharbi K."/>
            <person name="Hall N."/>
            <person name="Watson M."/>
            <person name="Adriaenssens E.M."/>
            <person name="Foster-Nyarko E."/>
            <person name="Jarju S."/>
            <person name="Secka A."/>
            <person name="Antonio M."/>
            <person name="Oren A."/>
            <person name="Chaudhuri R.R."/>
            <person name="La Ragione R."/>
            <person name="Hildebrand F."/>
            <person name="Pallen M.J."/>
        </authorList>
    </citation>
    <scope>NUCLEOTIDE SEQUENCE</scope>
    <source>
        <strain evidence="3">ChiSjej6B24-2974</strain>
    </source>
</reference>
<keyword evidence="2" id="KW-0812">Transmembrane</keyword>
<feature type="compositionally biased region" description="Low complexity" evidence="1">
    <location>
        <begin position="250"/>
        <end position="272"/>
    </location>
</feature>
<evidence type="ECO:0000313" key="4">
    <source>
        <dbReference type="Proteomes" id="UP000824260"/>
    </source>
</evidence>
<feature type="region of interest" description="Disordered" evidence="1">
    <location>
        <begin position="159"/>
        <end position="197"/>
    </location>
</feature>
<evidence type="ECO:0000256" key="2">
    <source>
        <dbReference type="SAM" id="Phobius"/>
    </source>
</evidence>
<sequence length="519" mass="55054">MMRSEKRPSYNYTQRPRKPKRRRTRYAYLVLTLLVSILLWPVGLFLIWNRRLRCKVGGKILWSAATLAVFCCLVLALLTVPTNNEQFQRFQDDANDLIATVGADLEIAWQTFSERSGDAWGNMRTVGYSVGNFALSKTADGLEAGVALAENVRNWVGGLFPAGDEQTPSTGLEATDAPEETPGASAPAQTAQPSATPATTPITRLFATPEPSDAPSAAELAVSGLALARAGMNGAESGAPEASSTPYPTPTTRPQASAEAEPSAEPSELPQATGEPEATGTPQATAEAEAQPSTEPVSTVSAEPAVTGAEETQATPQPARAMPTPTPAAELPEGETVEAKPAGDFIVYHTENGRWYHTTATCSGMRDAQEYTFAQSVEDGFEPCPDCGAPAAELLESENVVWVDEDSVYHISDECSSFVDTTSLMTLEDAVDAQCVPCAACGANALADGASEAQTLDEEALLELARDVTVYFYDGSVGYHAESSCYGMSGAPARTLYEAIEMDKPPCSRCNPPTLEDLG</sequence>
<organism evidence="3 4">
    <name type="scientific">Candidatus Pullichristensenella stercorigallinarum</name>
    <dbReference type="NCBI Taxonomy" id="2840909"/>
    <lineage>
        <taxon>Bacteria</taxon>
        <taxon>Bacillati</taxon>
        <taxon>Bacillota</taxon>
        <taxon>Clostridia</taxon>
        <taxon>Candidatus Pullichristensenella</taxon>
    </lineage>
</organism>
<feature type="transmembrane region" description="Helical" evidence="2">
    <location>
        <begin position="60"/>
        <end position="80"/>
    </location>
</feature>
<feature type="compositionally biased region" description="Low complexity" evidence="1">
    <location>
        <begin position="312"/>
        <end position="329"/>
    </location>
</feature>
<name>A0A9D0ZMS5_9FIRM</name>
<reference evidence="3" key="1">
    <citation type="submission" date="2020-10" db="EMBL/GenBank/DDBJ databases">
        <authorList>
            <person name="Gilroy R."/>
        </authorList>
    </citation>
    <scope>NUCLEOTIDE SEQUENCE</scope>
    <source>
        <strain evidence="3">ChiSjej6B24-2974</strain>
    </source>
</reference>
<feature type="region of interest" description="Disordered" evidence="1">
    <location>
        <begin position="233"/>
        <end position="334"/>
    </location>
</feature>
<gene>
    <name evidence="3" type="ORF">IAA52_09970</name>
</gene>
<accession>A0A9D0ZMS5</accession>
<evidence type="ECO:0000313" key="3">
    <source>
        <dbReference type="EMBL" id="HIQ83412.1"/>
    </source>
</evidence>
<evidence type="ECO:0000256" key="1">
    <source>
        <dbReference type="SAM" id="MobiDB-lite"/>
    </source>
</evidence>
<proteinExistence type="predicted"/>
<comment type="caution">
    <text evidence="3">The sequence shown here is derived from an EMBL/GenBank/DDBJ whole genome shotgun (WGS) entry which is preliminary data.</text>
</comment>
<feature type="transmembrane region" description="Helical" evidence="2">
    <location>
        <begin position="26"/>
        <end position="48"/>
    </location>
</feature>
<keyword evidence="2" id="KW-0472">Membrane</keyword>
<dbReference type="AlphaFoldDB" id="A0A9D0ZMS5"/>
<feature type="compositionally biased region" description="Polar residues" evidence="1">
    <location>
        <begin position="291"/>
        <end position="301"/>
    </location>
</feature>
<keyword evidence="2" id="KW-1133">Transmembrane helix</keyword>
<dbReference type="Proteomes" id="UP000824260">
    <property type="component" value="Unassembled WGS sequence"/>
</dbReference>
<protein>
    <submittedName>
        <fullName evidence="3">Uncharacterized protein</fullName>
    </submittedName>
</protein>
<feature type="compositionally biased region" description="Low complexity" evidence="1">
    <location>
        <begin position="181"/>
        <end position="197"/>
    </location>
</feature>